<accession>A0AA38GU57</accession>
<dbReference type="PROSITE" id="PS50181">
    <property type="entry name" value="FBOX"/>
    <property type="match status" value="1"/>
</dbReference>
<dbReference type="Proteomes" id="UP000824469">
    <property type="component" value="Unassembled WGS sequence"/>
</dbReference>
<keyword evidence="3" id="KW-1185">Reference proteome</keyword>
<feature type="domain" description="F-box" evidence="1">
    <location>
        <begin position="20"/>
        <end position="66"/>
    </location>
</feature>
<feature type="non-terminal residue" evidence="2">
    <location>
        <position position="213"/>
    </location>
</feature>
<dbReference type="PANTHER" id="PTHR31960">
    <property type="entry name" value="F-BOX PROTEIN PP2-A15"/>
    <property type="match status" value="1"/>
</dbReference>
<gene>
    <name evidence="2" type="ORF">KI387_000441</name>
</gene>
<dbReference type="Pfam" id="PF00646">
    <property type="entry name" value="F-box"/>
    <property type="match status" value="1"/>
</dbReference>
<evidence type="ECO:0000313" key="3">
    <source>
        <dbReference type="Proteomes" id="UP000824469"/>
    </source>
</evidence>
<dbReference type="InterPro" id="IPR036047">
    <property type="entry name" value="F-box-like_dom_sf"/>
</dbReference>
<dbReference type="SUPFAM" id="SSF81383">
    <property type="entry name" value="F-box domain"/>
    <property type="match status" value="1"/>
</dbReference>
<evidence type="ECO:0000313" key="2">
    <source>
        <dbReference type="EMBL" id="KAH9328333.1"/>
    </source>
</evidence>
<dbReference type="Pfam" id="PF14299">
    <property type="entry name" value="PP2"/>
    <property type="match status" value="1"/>
</dbReference>
<dbReference type="PANTHER" id="PTHR31960:SF2">
    <property type="entry name" value="F-BOX PROTEIN PP2-A15"/>
    <property type="match status" value="1"/>
</dbReference>
<name>A0AA38GU57_TAXCH</name>
<dbReference type="CDD" id="cd22162">
    <property type="entry name" value="F-box_AtSKIP3-like"/>
    <property type="match status" value="1"/>
</dbReference>
<protein>
    <recommendedName>
        <fullName evidence="1">F-box domain-containing protein</fullName>
    </recommendedName>
</protein>
<dbReference type="InterPro" id="IPR001810">
    <property type="entry name" value="F-box_dom"/>
</dbReference>
<evidence type="ECO:0000259" key="1">
    <source>
        <dbReference type="PROSITE" id="PS50181"/>
    </source>
</evidence>
<dbReference type="AlphaFoldDB" id="A0AA38GU57"/>
<comment type="caution">
    <text evidence="2">The sequence shown here is derived from an EMBL/GenBank/DDBJ whole genome shotgun (WGS) entry which is preliminary data.</text>
</comment>
<sequence length="213" mass="23437">MGANLSRVYEGDEGISPAAYPGLADIPENCIAGIFRHLSPLDICKLARLNRAFKGAASCDLVWAQKLPACYQEMLSKVPLAKGRFLMKKEIYALLCKPISLENGTKEVWLDKATGGVCLAISARAMSITGIDDHRYWRWIPCEESSLKAVSKGWSSAFLFVAFDRYTAVAAMQEPESFRRMHPKPARLGLPFDSPSELGFDQPLFCGGEGNLS</sequence>
<reference evidence="2 3" key="1">
    <citation type="journal article" date="2021" name="Nat. Plants">
        <title>The Taxus genome provides insights into paclitaxel biosynthesis.</title>
        <authorList>
            <person name="Xiong X."/>
            <person name="Gou J."/>
            <person name="Liao Q."/>
            <person name="Li Y."/>
            <person name="Zhou Q."/>
            <person name="Bi G."/>
            <person name="Li C."/>
            <person name="Du R."/>
            <person name="Wang X."/>
            <person name="Sun T."/>
            <person name="Guo L."/>
            <person name="Liang H."/>
            <person name="Lu P."/>
            <person name="Wu Y."/>
            <person name="Zhang Z."/>
            <person name="Ro D.K."/>
            <person name="Shang Y."/>
            <person name="Huang S."/>
            <person name="Yan J."/>
        </authorList>
    </citation>
    <scope>NUCLEOTIDE SEQUENCE [LARGE SCALE GENOMIC DNA]</scope>
    <source>
        <strain evidence="2">Ta-2019</strain>
    </source>
</reference>
<proteinExistence type="predicted"/>
<dbReference type="EMBL" id="JAHRHJ020000001">
    <property type="protein sequence ID" value="KAH9328333.1"/>
    <property type="molecule type" value="Genomic_DNA"/>
</dbReference>
<organism evidence="2 3">
    <name type="scientific">Taxus chinensis</name>
    <name type="common">Chinese yew</name>
    <name type="synonym">Taxus wallichiana var. chinensis</name>
    <dbReference type="NCBI Taxonomy" id="29808"/>
    <lineage>
        <taxon>Eukaryota</taxon>
        <taxon>Viridiplantae</taxon>
        <taxon>Streptophyta</taxon>
        <taxon>Embryophyta</taxon>
        <taxon>Tracheophyta</taxon>
        <taxon>Spermatophyta</taxon>
        <taxon>Pinopsida</taxon>
        <taxon>Pinidae</taxon>
        <taxon>Conifers II</taxon>
        <taxon>Cupressales</taxon>
        <taxon>Taxaceae</taxon>
        <taxon>Taxus</taxon>
    </lineage>
</organism>
<dbReference type="InterPro" id="IPR025886">
    <property type="entry name" value="PP2-like"/>
</dbReference>